<comment type="similarity">
    <text evidence="1">Belongs to the ATG101 family.</text>
</comment>
<dbReference type="GO" id="GO:1990316">
    <property type="term" value="C:Atg1/ULK1 kinase complex"/>
    <property type="evidence" value="ECO:0007669"/>
    <property type="project" value="TreeGrafter"/>
</dbReference>
<evidence type="ECO:0000313" key="4">
    <source>
        <dbReference type="EMBL" id="VDN18202.1"/>
    </source>
</evidence>
<dbReference type="EMBL" id="UYRT01078287">
    <property type="protein sequence ID" value="VDN18202.1"/>
    <property type="molecule type" value="Genomic_DNA"/>
</dbReference>
<organism evidence="6">
    <name type="scientific">Gongylonema pulchrum</name>
    <dbReference type="NCBI Taxonomy" id="637853"/>
    <lineage>
        <taxon>Eukaryota</taxon>
        <taxon>Metazoa</taxon>
        <taxon>Ecdysozoa</taxon>
        <taxon>Nematoda</taxon>
        <taxon>Chromadorea</taxon>
        <taxon>Rhabditida</taxon>
        <taxon>Spirurina</taxon>
        <taxon>Spiruromorpha</taxon>
        <taxon>Spiruroidea</taxon>
        <taxon>Gongylonematidae</taxon>
        <taxon>Gongylonema</taxon>
    </lineage>
</organism>
<evidence type="ECO:0000256" key="1">
    <source>
        <dbReference type="ARBA" id="ARBA00007130"/>
    </source>
</evidence>
<evidence type="ECO:0000256" key="2">
    <source>
        <dbReference type="ARBA" id="ARBA00018874"/>
    </source>
</evidence>
<protein>
    <recommendedName>
        <fullName evidence="2">Autophagy-related protein 101</fullName>
    </recommendedName>
</protein>
<evidence type="ECO:0000313" key="6">
    <source>
        <dbReference type="WBParaSite" id="GPUH_0001102101-mRNA-1"/>
    </source>
</evidence>
<sequence length="247" mass="28639">MNARSHQFQLTADERQIRDAVSAVFHTIILHRTIPKIHYTSEVNFQLGSIGVEEVDCNNLNLSYVRVNSPKLVSYVHGELDSFIRDIRLSIEGVAIPQFYSPPPVTLLSYCGAPLLRAKIDLEFYQKKKRSWPLPDYQIPWEIWQLQLAIVRIKEREYWERMREELADSVSEVVLKTCSLINRPQFVPQMPTRSDVANVFDTTYPECQPYLMRIVRHPHDTSKNSENTLMTVGASAVKKMLRDTFLS</sequence>
<dbReference type="OrthoDB" id="10259639at2759"/>
<proteinExistence type="inferred from homology"/>
<dbReference type="AlphaFoldDB" id="A0A183DQL7"/>
<evidence type="ECO:0000313" key="5">
    <source>
        <dbReference type="Proteomes" id="UP000271098"/>
    </source>
</evidence>
<accession>A0A183DQL7</accession>
<reference evidence="4 5" key="2">
    <citation type="submission" date="2018-11" db="EMBL/GenBank/DDBJ databases">
        <authorList>
            <consortium name="Pathogen Informatics"/>
        </authorList>
    </citation>
    <scope>NUCLEOTIDE SEQUENCE [LARGE SCALE GENOMIC DNA]</scope>
</reference>
<name>A0A183DQL7_9BILA</name>
<dbReference type="InterPro" id="IPR012445">
    <property type="entry name" value="ATG101"/>
</dbReference>
<dbReference type="Pfam" id="PF07855">
    <property type="entry name" value="ATG101"/>
    <property type="match status" value="1"/>
</dbReference>
<keyword evidence="5" id="KW-1185">Reference proteome</keyword>
<reference evidence="6" key="1">
    <citation type="submission" date="2016-06" db="UniProtKB">
        <authorList>
            <consortium name="WormBaseParasite"/>
        </authorList>
    </citation>
    <scope>IDENTIFICATION</scope>
</reference>
<dbReference type="GO" id="GO:0019901">
    <property type="term" value="F:protein kinase binding"/>
    <property type="evidence" value="ECO:0007669"/>
    <property type="project" value="TreeGrafter"/>
</dbReference>
<dbReference type="PANTHER" id="PTHR13292:SF0">
    <property type="entry name" value="AUTOPHAGY-RELATED PROTEIN 101"/>
    <property type="match status" value="1"/>
</dbReference>
<gene>
    <name evidence="4" type="ORF">GPUH_LOCUS11008</name>
</gene>
<dbReference type="Proteomes" id="UP000271098">
    <property type="component" value="Unassembled WGS sequence"/>
</dbReference>
<dbReference type="WBParaSite" id="GPUH_0001102101-mRNA-1">
    <property type="protein sequence ID" value="GPUH_0001102101-mRNA-1"/>
    <property type="gene ID" value="GPUH_0001102101"/>
</dbReference>
<evidence type="ECO:0000256" key="3">
    <source>
        <dbReference type="ARBA" id="ARBA00023006"/>
    </source>
</evidence>
<dbReference type="PANTHER" id="PTHR13292">
    <property type="entry name" value="AUTOPHAGY-RELATED PROTEIN 101"/>
    <property type="match status" value="1"/>
</dbReference>
<dbReference type="GO" id="GO:0000407">
    <property type="term" value="C:phagophore assembly site"/>
    <property type="evidence" value="ECO:0007669"/>
    <property type="project" value="TreeGrafter"/>
</dbReference>
<dbReference type="GO" id="GO:0000045">
    <property type="term" value="P:autophagosome assembly"/>
    <property type="evidence" value="ECO:0007669"/>
    <property type="project" value="TreeGrafter"/>
</dbReference>
<keyword evidence="3" id="KW-0072">Autophagy</keyword>